<protein>
    <recommendedName>
        <fullName evidence="1">BURP domain-containing protein</fullName>
    </recommendedName>
</protein>
<reference evidence="3" key="1">
    <citation type="journal article" date="2017" name="Nat. Commun.">
        <title>The asparagus genome sheds light on the origin and evolution of a young Y chromosome.</title>
        <authorList>
            <person name="Harkess A."/>
            <person name="Zhou J."/>
            <person name="Xu C."/>
            <person name="Bowers J.E."/>
            <person name="Van der Hulst R."/>
            <person name="Ayyampalayam S."/>
            <person name="Mercati F."/>
            <person name="Riccardi P."/>
            <person name="McKain M.R."/>
            <person name="Kakrana A."/>
            <person name="Tang H."/>
            <person name="Ray J."/>
            <person name="Groenendijk J."/>
            <person name="Arikit S."/>
            <person name="Mathioni S.M."/>
            <person name="Nakano M."/>
            <person name="Shan H."/>
            <person name="Telgmann-Rauber A."/>
            <person name="Kanno A."/>
            <person name="Yue Z."/>
            <person name="Chen H."/>
            <person name="Li W."/>
            <person name="Chen Y."/>
            <person name="Xu X."/>
            <person name="Zhang Y."/>
            <person name="Luo S."/>
            <person name="Chen H."/>
            <person name="Gao J."/>
            <person name="Mao Z."/>
            <person name="Pires J.C."/>
            <person name="Luo M."/>
            <person name="Kudrna D."/>
            <person name="Wing R.A."/>
            <person name="Meyers B.C."/>
            <person name="Yi K."/>
            <person name="Kong H."/>
            <person name="Lavrijsen P."/>
            <person name="Sunseri F."/>
            <person name="Falavigna A."/>
            <person name="Ye Y."/>
            <person name="Leebens-Mack J.H."/>
            <person name="Chen G."/>
        </authorList>
    </citation>
    <scope>NUCLEOTIDE SEQUENCE [LARGE SCALE GENOMIC DNA]</scope>
    <source>
        <strain evidence="3">cv. DH0086</strain>
    </source>
</reference>
<dbReference type="InterPro" id="IPR004873">
    <property type="entry name" value="BURP_dom"/>
</dbReference>
<sequence length="137" mass="15184">MLSRTELTMDFVHNLHGGLLSRESADSIPFSSAYLPSILAHYSNTNTTCIKKTLGECEAQALRHVARVHGRQRTGQQWRQQGIRVYRVSAVAEDGTAVEATAICHNVIVGLDAYGTKLEAEKSFCHRITLFVAQIKN</sequence>
<dbReference type="Proteomes" id="UP000243459">
    <property type="component" value="Chromosome 1"/>
</dbReference>
<dbReference type="Gramene" id="ONK79018">
    <property type="protein sequence ID" value="ONK79018"/>
    <property type="gene ID" value="A4U43_C01F2030"/>
</dbReference>
<gene>
    <name evidence="2" type="ORF">A4U43_C01F2030</name>
</gene>
<dbReference type="InterPro" id="IPR044816">
    <property type="entry name" value="BURP"/>
</dbReference>
<dbReference type="EMBL" id="CM007381">
    <property type="protein sequence ID" value="ONK79018.1"/>
    <property type="molecule type" value="Genomic_DNA"/>
</dbReference>
<dbReference type="PANTHER" id="PTHR31236">
    <property type="entry name" value="BURP DOMAIN PROTEIN USPL1-LIKE"/>
    <property type="match status" value="1"/>
</dbReference>
<feature type="domain" description="BURP" evidence="1">
    <location>
        <begin position="6"/>
        <end position="62"/>
    </location>
</feature>
<organism evidence="2 3">
    <name type="scientific">Asparagus officinalis</name>
    <name type="common">Garden asparagus</name>
    <dbReference type="NCBI Taxonomy" id="4686"/>
    <lineage>
        <taxon>Eukaryota</taxon>
        <taxon>Viridiplantae</taxon>
        <taxon>Streptophyta</taxon>
        <taxon>Embryophyta</taxon>
        <taxon>Tracheophyta</taxon>
        <taxon>Spermatophyta</taxon>
        <taxon>Magnoliopsida</taxon>
        <taxon>Liliopsida</taxon>
        <taxon>Asparagales</taxon>
        <taxon>Asparagaceae</taxon>
        <taxon>Asparagoideae</taxon>
        <taxon>Asparagus</taxon>
    </lineage>
</organism>
<evidence type="ECO:0000259" key="1">
    <source>
        <dbReference type="Pfam" id="PF03181"/>
    </source>
</evidence>
<name>A0A5P1FLB3_ASPOF</name>
<dbReference type="PANTHER" id="PTHR31236:SF45">
    <property type="entry name" value="BURP DOMAIN-CONTAINING PROTEIN"/>
    <property type="match status" value="1"/>
</dbReference>
<dbReference type="Pfam" id="PF03181">
    <property type="entry name" value="BURP"/>
    <property type="match status" value="1"/>
</dbReference>
<proteinExistence type="predicted"/>
<evidence type="ECO:0000313" key="2">
    <source>
        <dbReference type="EMBL" id="ONK79018.1"/>
    </source>
</evidence>
<keyword evidence="3" id="KW-1185">Reference proteome</keyword>
<evidence type="ECO:0000313" key="3">
    <source>
        <dbReference type="Proteomes" id="UP000243459"/>
    </source>
</evidence>
<dbReference type="AlphaFoldDB" id="A0A5P1FLB3"/>
<accession>A0A5P1FLB3</accession>